<evidence type="ECO:0000313" key="1">
    <source>
        <dbReference type="EMBL" id="KYO18233.1"/>
    </source>
</evidence>
<reference evidence="1 2" key="1">
    <citation type="journal article" date="2012" name="Genome Biol.">
        <title>Sequencing three crocodilian genomes to illuminate the evolution of archosaurs and amniotes.</title>
        <authorList>
            <person name="St John J.A."/>
            <person name="Braun E.L."/>
            <person name="Isberg S.R."/>
            <person name="Miles L.G."/>
            <person name="Chong A.Y."/>
            <person name="Gongora J."/>
            <person name="Dalzell P."/>
            <person name="Moran C."/>
            <person name="Bed'hom B."/>
            <person name="Abzhanov A."/>
            <person name="Burgess S.C."/>
            <person name="Cooksey A.M."/>
            <person name="Castoe T.A."/>
            <person name="Crawford N.G."/>
            <person name="Densmore L.D."/>
            <person name="Drew J.C."/>
            <person name="Edwards S.V."/>
            <person name="Faircloth B.C."/>
            <person name="Fujita M.K."/>
            <person name="Greenwold M.J."/>
            <person name="Hoffmann F.G."/>
            <person name="Howard J.M."/>
            <person name="Iguchi T."/>
            <person name="Janes D.E."/>
            <person name="Khan S.Y."/>
            <person name="Kohno S."/>
            <person name="de Koning A.J."/>
            <person name="Lance S.L."/>
            <person name="McCarthy F.M."/>
            <person name="McCormack J.E."/>
            <person name="Merchant M.E."/>
            <person name="Peterson D.G."/>
            <person name="Pollock D.D."/>
            <person name="Pourmand N."/>
            <person name="Raney B.J."/>
            <person name="Roessler K.A."/>
            <person name="Sanford J.R."/>
            <person name="Sawyer R.H."/>
            <person name="Schmidt C.J."/>
            <person name="Triplett E.W."/>
            <person name="Tuberville T.D."/>
            <person name="Venegas-Anaya M."/>
            <person name="Howard J.T."/>
            <person name="Jarvis E.D."/>
            <person name="Guillette L.J.Jr."/>
            <person name="Glenn T.C."/>
            <person name="Green R.E."/>
            <person name="Ray D.A."/>
        </authorList>
    </citation>
    <scope>NUCLEOTIDE SEQUENCE [LARGE SCALE GENOMIC DNA]</scope>
    <source>
        <strain evidence="1">KSC_2009_1</strain>
    </source>
</reference>
<gene>
    <name evidence="1" type="ORF">Y1Q_0011788</name>
</gene>
<dbReference type="Proteomes" id="UP000050525">
    <property type="component" value="Unassembled WGS sequence"/>
</dbReference>
<sequence length="83" mass="9144">MAGMDLTVQTADPSSVRSSELAWDASREIRAAKSALPKPVKAQIAERSTLQGVASEKACFSLPFLVGPRRRVSYQEQPRQEQQ</sequence>
<dbReference type="EMBL" id="AKHW03006853">
    <property type="protein sequence ID" value="KYO18233.1"/>
    <property type="molecule type" value="Genomic_DNA"/>
</dbReference>
<name>A0A151M147_ALLMI</name>
<keyword evidence="2" id="KW-1185">Reference proteome</keyword>
<dbReference type="AlphaFoldDB" id="A0A151M147"/>
<proteinExistence type="predicted"/>
<protein>
    <submittedName>
        <fullName evidence="1">Uncharacterized protein</fullName>
    </submittedName>
</protein>
<accession>A0A151M147</accession>
<organism evidence="1 2">
    <name type="scientific">Alligator mississippiensis</name>
    <name type="common">American alligator</name>
    <dbReference type="NCBI Taxonomy" id="8496"/>
    <lineage>
        <taxon>Eukaryota</taxon>
        <taxon>Metazoa</taxon>
        <taxon>Chordata</taxon>
        <taxon>Craniata</taxon>
        <taxon>Vertebrata</taxon>
        <taxon>Euteleostomi</taxon>
        <taxon>Archelosauria</taxon>
        <taxon>Archosauria</taxon>
        <taxon>Crocodylia</taxon>
        <taxon>Alligatoridae</taxon>
        <taxon>Alligatorinae</taxon>
        <taxon>Alligator</taxon>
    </lineage>
</organism>
<evidence type="ECO:0000313" key="2">
    <source>
        <dbReference type="Proteomes" id="UP000050525"/>
    </source>
</evidence>
<comment type="caution">
    <text evidence="1">The sequence shown here is derived from an EMBL/GenBank/DDBJ whole genome shotgun (WGS) entry which is preliminary data.</text>
</comment>